<gene>
    <name evidence="1" type="ORF">CP97_00815</name>
</gene>
<name>A0A0H4VDF8_9SPHN</name>
<keyword evidence="2" id="KW-1185">Reference proteome</keyword>
<dbReference type="EMBL" id="CP011310">
    <property type="protein sequence ID" value="AKQ40901.1"/>
    <property type="molecule type" value="Genomic_DNA"/>
</dbReference>
<dbReference type="STRING" id="1648404.CP97_00815"/>
<dbReference type="Proteomes" id="UP000059113">
    <property type="component" value="Chromosome"/>
</dbReference>
<evidence type="ECO:0000313" key="2">
    <source>
        <dbReference type="Proteomes" id="UP000059113"/>
    </source>
</evidence>
<accession>A0A0H4VDF8</accession>
<dbReference type="OrthoDB" id="8480949at2"/>
<sequence length="161" mass="18431">MMMSSQRSYRHRAFAFPLLGAAYVAIALVPPPAGSLENFPFFNWTLFSQTSDEKSDVIALVHAINGEELSEPVSFYDLPEEFAAARARDALFMKLMDQFALAIDRGDEAKIRAFRGLVEEHFMRDAAHVDYEVALVRYHPFERYRQGKLRSVEVFARYTKG</sequence>
<dbReference type="AlphaFoldDB" id="A0A0H4VDF8"/>
<protein>
    <submittedName>
        <fullName evidence="1">Uncharacterized protein</fullName>
    </submittedName>
</protein>
<dbReference type="PATRIC" id="fig|1648404.4.peg.174"/>
<dbReference type="KEGG" id="ery:CP97_00815"/>
<organism evidence="1 2">
    <name type="scientific">Aurantiacibacter atlanticus</name>
    <dbReference type="NCBI Taxonomy" id="1648404"/>
    <lineage>
        <taxon>Bacteria</taxon>
        <taxon>Pseudomonadati</taxon>
        <taxon>Pseudomonadota</taxon>
        <taxon>Alphaproteobacteria</taxon>
        <taxon>Sphingomonadales</taxon>
        <taxon>Erythrobacteraceae</taxon>
        <taxon>Aurantiacibacter</taxon>
    </lineage>
</organism>
<proteinExistence type="predicted"/>
<evidence type="ECO:0000313" key="1">
    <source>
        <dbReference type="EMBL" id="AKQ40901.1"/>
    </source>
</evidence>
<reference evidence="1 2" key="1">
    <citation type="journal article" date="2015" name="Int. J. Syst. Evol. Microbiol.">
        <title>Erythrobacter atlanticus sp. nov., a bacterium from ocean sediment able to degrade polycyclic aromatic hydrocarbons.</title>
        <authorList>
            <person name="Zhuang L."/>
            <person name="Liu Y."/>
            <person name="Wang L."/>
            <person name="Wang W."/>
            <person name="Shao Z."/>
        </authorList>
    </citation>
    <scope>NUCLEOTIDE SEQUENCE [LARGE SCALE GENOMIC DNA]</scope>
    <source>
        <strain evidence="2">s21-N3</strain>
    </source>
</reference>
<reference evidence="2" key="2">
    <citation type="submission" date="2015-04" db="EMBL/GenBank/DDBJ databases">
        <title>The complete genome sequence of Erythrobacter sp. s21-N3.</title>
        <authorList>
            <person name="Zhuang L."/>
            <person name="Liu Y."/>
            <person name="Shao Z."/>
        </authorList>
    </citation>
    <scope>NUCLEOTIDE SEQUENCE [LARGE SCALE GENOMIC DNA]</scope>
    <source>
        <strain evidence="2">s21-N3</strain>
    </source>
</reference>